<dbReference type="EMBL" id="CAQK01000181">
    <property type="protein sequence ID" value="CCQ49745.1"/>
    <property type="molecule type" value="Genomic_DNA"/>
</dbReference>
<proteinExistence type="predicted"/>
<protein>
    <submittedName>
        <fullName evidence="1">Uncharacterized protein</fullName>
    </submittedName>
</protein>
<gene>
    <name evidence="1" type="ORF">CWATWH8502_1479</name>
</gene>
<reference evidence="1 2" key="2">
    <citation type="submission" date="2013-09" db="EMBL/GenBank/DDBJ databases">
        <title>Whole genome comparison of six Crocosphaera watsonii strains with differing phenotypes.</title>
        <authorList>
            <person name="Bench S.R."/>
            <person name="Heller P."/>
            <person name="Frank I."/>
            <person name="Arciniega M."/>
            <person name="Shilova I.N."/>
            <person name="Zehr J.P."/>
        </authorList>
    </citation>
    <scope>NUCLEOTIDE SEQUENCE [LARGE SCALE GENOMIC DNA]</scope>
    <source>
        <strain evidence="1 2">WH 8502</strain>
    </source>
</reference>
<evidence type="ECO:0000313" key="2">
    <source>
        <dbReference type="Proteomes" id="UP000018348"/>
    </source>
</evidence>
<evidence type="ECO:0000313" key="1">
    <source>
        <dbReference type="EMBL" id="CCQ49745.1"/>
    </source>
</evidence>
<organism evidence="1 2">
    <name type="scientific">Crocosphaera watsonii WH 8502</name>
    <dbReference type="NCBI Taxonomy" id="423474"/>
    <lineage>
        <taxon>Bacteria</taxon>
        <taxon>Bacillati</taxon>
        <taxon>Cyanobacteriota</taxon>
        <taxon>Cyanophyceae</taxon>
        <taxon>Oscillatoriophycideae</taxon>
        <taxon>Chroococcales</taxon>
        <taxon>Aphanothecaceae</taxon>
        <taxon>Crocosphaera</taxon>
    </lineage>
</organism>
<dbReference type="AlphaFoldDB" id="T2IBY2"/>
<name>T2IBY2_CROWT</name>
<comment type="caution">
    <text evidence="1">The sequence shown here is derived from an EMBL/GenBank/DDBJ whole genome shotgun (WGS) entry which is preliminary data.</text>
</comment>
<dbReference type="Proteomes" id="UP000018348">
    <property type="component" value="Unassembled WGS sequence"/>
</dbReference>
<sequence>MRLKDLRTLKQLYKNPFSATVAYNSLTFLRKYLGLLLHLISNR</sequence>
<accession>T2IBY2</accession>
<reference evidence="1 2" key="1">
    <citation type="submission" date="2013-01" db="EMBL/GenBank/DDBJ databases">
        <authorList>
            <person name="Bench S."/>
        </authorList>
    </citation>
    <scope>NUCLEOTIDE SEQUENCE [LARGE SCALE GENOMIC DNA]</scope>
    <source>
        <strain evidence="1 2">WH 8502</strain>
    </source>
</reference>